<keyword evidence="2" id="KW-1185">Reference proteome</keyword>
<dbReference type="EMBL" id="KN840535">
    <property type="protein sequence ID" value="KIP05731.1"/>
    <property type="molecule type" value="Genomic_DNA"/>
</dbReference>
<protein>
    <submittedName>
        <fullName evidence="1">Uncharacterized protein</fullName>
    </submittedName>
</protein>
<gene>
    <name evidence="1" type="ORF">PHLGIDRAFT_19619</name>
</gene>
<sequence length="71" mass="7388">MMDPRFLDATVPALLRSILALPNVQRAPGASGQMHSLAEGATPALPVAVYVNVRGGVGPWPASMTLQYSAV</sequence>
<organism evidence="1 2">
    <name type="scientific">Phlebiopsis gigantea (strain 11061_1 CR5-6)</name>
    <name type="common">White-rot fungus</name>
    <name type="synonym">Peniophora gigantea</name>
    <dbReference type="NCBI Taxonomy" id="745531"/>
    <lineage>
        <taxon>Eukaryota</taxon>
        <taxon>Fungi</taxon>
        <taxon>Dikarya</taxon>
        <taxon>Basidiomycota</taxon>
        <taxon>Agaricomycotina</taxon>
        <taxon>Agaricomycetes</taxon>
        <taxon>Polyporales</taxon>
        <taxon>Phanerochaetaceae</taxon>
        <taxon>Phlebiopsis</taxon>
    </lineage>
</organism>
<reference evidence="1 2" key="1">
    <citation type="journal article" date="2014" name="PLoS Genet.">
        <title>Analysis of the Phlebiopsis gigantea genome, transcriptome and secretome provides insight into its pioneer colonization strategies of wood.</title>
        <authorList>
            <person name="Hori C."/>
            <person name="Ishida T."/>
            <person name="Igarashi K."/>
            <person name="Samejima M."/>
            <person name="Suzuki H."/>
            <person name="Master E."/>
            <person name="Ferreira P."/>
            <person name="Ruiz-Duenas F.J."/>
            <person name="Held B."/>
            <person name="Canessa P."/>
            <person name="Larrondo L.F."/>
            <person name="Schmoll M."/>
            <person name="Druzhinina I.S."/>
            <person name="Kubicek C.P."/>
            <person name="Gaskell J.A."/>
            <person name="Kersten P."/>
            <person name="St John F."/>
            <person name="Glasner J."/>
            <person name="Sabat G."/>
            <person name="Splinter BonDurant S."/>
            <person name="Syed K."/>
            <person name="Yadav J."/>
            <person name="Mgbeahuruike A.C."/>
            <person name="Kovalchuk A."/>
            <person name="Asiegbu F.O."/>
            <person name="Lackner G."/>
            <person name="Hoffmeister D."/>
            <person name="Rencoret J."/>
            <person name="Gutierrez A."/>
            <person name="Sun H."/>
            <person name="Lindquist E."/>
            <person name="Barry K."/>
            <person name="Riley R."/>
            <person name="Grigoriev I.V."/>
            <person name="Henrissat B."/>
            <person name="Kues U."/>
            <person name="Berka R.M."/>
            <person name="Martinez A.T."/>
            <person name="Covert S.F."/>
            <person name="Blanchette R.A."/>
            <person name="Cullen D."/>
        </authorList>
    </citation>
    <scope>NUCLEOTIDE SEQUENCE [LARGE SCALE GENOMIC DNA]</scope>
    <source>
        <strain evidence="1 2">11061_1 CR5-6</strain>
    </source>
</reference>
<evidence type="ECO:0000313" key="2">
    <source>
        <dbReference type="Proteomes" id="UP000053257"/>
    </source>
</evidence>
<evidence type="ECO:0000313" key="1">
    <source>
        <dbReference type="EMBL" id="KIP05731.1"/>
    </source>
</evidence>
<accession>A0A0C3RW62</accession>
<name>A0A0C3RW62_PHLG1</name>
<dbReference type="HOGENOM" id="CLU_2740889_0_0_1"/>
<proteinExistence type="predicted"/>
<dbReference type="AlphaFoldDB" id="A0A0C3RW62"/>
<dbReference type="Proteomes" id="UP000053257">
    <property type="component" value="Unassembled WGS sequence"/>
</dbReference>